<accession>A0A7W9MH74</accession>
<organism evidence="3 4">
    <name type="scientific">Streptosporangium becharense</name>
    <dbReference type="NCBI Taxonomy" id="1816182"/>
    <lineage>
        <taxon>Bacteria</taxon>
        <taxon>Bacillati</taxon>
        <taxon>Actinomycetota</taxon>
        <taxon>Actinomycetes</taxon>
        <taxon>Streptosporangiales</taxon>
        <taxon>Streptosporangiaceae</taxon>
        <taxon>Streptosporangium</taxon>
    </lineage>
</organism>
<dbReference type="Pfam" id="PF14219">
    <property type="entry name" value="DUF4328"/>
    <property type="match status" value="1"/>
</dbReference>
<sequence length="327" mass="35672">MIDFLRESDWSWQAVHRWSILYTLLYSLVLFLAGVAFLCWLFRARANAYAISPGVSHTYPAAFMVLGWSIPLVNLFVPKGIVDDIRATSRPGGLPPGSDLLRIRPSGQVRAWWLTWLAWWGAEITSTAVADTDAKALKTALLVADIVLAFAAALLAARVVMTITGLQEAARARARSGSAPPLGEPAPPGADDPVSYLGLVSLVVRDYDEAIAFYVGSLGLELLEDRLQDDGSRWVTVRPRGARETAVLLARAVTPVQEARVGDQVGGRVGLFLHTDDFVRDYGRMKAAGVAFEELPRQEFYGTVAAFQDLYGNRWNLLQSNASAVPG</sequence>
<dbReference type="GO" id="GO:0016829">
    <property type="term" value="F:lyase activity"/>
    <property type="evidence" value="ECO:0007669"/>
    <property type="project" value="UniProtKB-KW"/>
</dbReference>
<gene>
    <name evidence="3" type="ORF">F4562_003318</name>
</gene>
<dbReference type="PANTHER" id="PTHR36437:SF2">
    <property type="entry name" value="GLYOXALASE_BLEOMYCIN RESISTANCE PROTEIN_DIOXYGENASE"/>
    <property type="match status" value="1"/>
</dbReference>
<dbReference type="Pfam" id="PF00903">
    <property type="entry name" value="Glyoxalase"/>
    <property type="match status" value="1"/>
</dbReference>
<keyword evidence="1" id="KW-0472">Membrane</keyword>
<keyword evidence="3" id="KW-0456">Lyase</keyword>
<comment type="caution">
    <text evidence="3">The sequence shown here is derived from an EMBL/GenBank/DDBJ whole genome shotgun (WGS) entry which is preliminary data.</text>
</comment>
<keyword evidence="1" id="KW-1133">Transmembrane helix</keyword>
<dbReference type="GO" id="GO:0051213">
    <property type="term" value="F:dioxygenase activity"/>
    <property type="evidence" value="ECO:0007669"/>
    <property type="project" value="UniProtKB-KW"/>
</dbReference>
<keyword evidence="3" id="KW-0223">Dioxygenase</keyword>
<feature type="domain" description="VOC" evidence="2">
    <location>
        <begin position="195"/>
        <end position="320"/>
    </location>
</feature>
<reference evidence="3 4" key="1">
    <citation type="submission" date="2020-08" db="EMBL/GenBank/DDBJ databases">
        <title>Sequencing the genomes of 1000 actinobacteria strains.</title>
        <authorList>
            <person name="Klenk H.-P."/>
        </authorList>
    </citation>
    <scope>NUCLEOTIDE SEQUENCE [LARGE SCALE GENOMIC DNA]</scope>
    <source>
        <strain evidence="3 4">DSM 46887</strain>
    </source>
</reference>
<protein>
    <submittedName>
        <fullName evidence="3">Catechol 2,3-dioxygenase-like lactoylglutathione lyase family enzyme</fullName>
    </submittedName>
</protein>
<dbReference type="InterPro" id="IPR029068">
    <property type="entry name" value="Glyas_Bleomycin-R_OHBP_Dase"/>
</dbReference>
<evidence type="ECO:0000256" key="1">
    <source>
        <dbReference type="SAM" id="Phobius"/>
    </source>
</evidence>
<name>A0A7W9MH74_9ACTN</name>
<dbReference type="PANTHER" id="PTHR36437">
    <property type="entry name" value="GLYOXALASE/BLEOMYCIN RESISTANCE PROTEIN/DIOXYGENASE"/>
    <property type="match status" value="1"/>
</dbReference>
<keyword evidence="4" id="KW-1185">Reference proteome</keyword>
<dbReference type="InterPro" id="IPR037523">
    <property type="entry name" value="VOC_core"/>
</dbReference>
<feature type="transmembrane region" description="Helical" evidence="1">
    <location>
        <begin position="142"/>
        <end position="166"/>
    </location>
</feature>
<keyword evidence="1" id="KW-0812">Transmembrane</keyword>
<dbReference type="InterPro" id="IPR004360">
    <property type="entry name" value="Glyas_Fos-R_dOase_dom"/>
</dbReference>
<evidence type="ECO:0000313" key="3">
    <source>
        <dbReference type="EMBL" id="MBB5820256.1"/>
    </source>
</evidence>
<dbReference type="AlphaFoldDB" id="A0A7W9MH74"/>
<dbReference type="Gene3D" id="3.10.180.10">
    <property type="entry name" value="2,3-Dihydroxybiphenyl 1,2-Dioxygenase, domain 1"/>
    <property type="match status" value="1"/>
</dbReference>
<dbReference type="EMBL" id="JACHMP010000001">
    <property type="protein sequence ID" value="MBB5820256.1"/>
    <property type="molecule type" value="Genomic_DNA"/>
</dbReference>
<dbReference type="InterPro" id="IPR025565">
    <property type="entry name" value="DUF4328"/>
</dbReference>
<dbReference type="SUPFAM" id="SSF54593">
    <property type="entry name" value="Glyoxalase/Bleomycin resistance protein/Dihydroxybiphenyl dioxygenase"/>
    <property type="match status" value="1"/>
</dbReference>
<dbReference type="CDD" id="cd07263">
    <property type="entry name" value="VOC_like"/>
    <property type="match status" value="1"/>
</dbReference>
<dbReference type="RefSeq" id="WP_184547635.1">
    <property type="nucleotide sequence ID" value="NZ_JACHMP010000001.1"/>
</dbReference>
<evidence type="ECO:0000313" key="4">
    <source>
        <dbReference type="Proteomes" id="UP000540685"/>
    </source>
</evidence>
<proteinExistence type="predicted"/>
<dbReference type="Proteomes" id="UP000540685">
    <property type="component" value="Unassembled WGS sequence"/>
</dbReference>
<feature type="transmembrane region" description="Helical" evidence="1">
    <location>
        <begin position="20"/>
        <end position="42"/>
    </location>
</feature>
<evidence type="ECO:0000259" key="2">
    <source>
        <dbReference type="PROSITE" id="PS51819"/>
    </source>
</evidence>
<keyword evidence="3" id="KW-0560">Oxidoreductase</keyword>
<dbReference type="PROSITE" id="PS51819">
    <property type="entry name" value="VOC"/>
    <property type="match status" value="1"/>
</dbReference>